<feature type="compositionally biased region" description="Low complexity" evidence="1">
    <location>
        <begin position="156"/>
        <end position="184"/>
    </location>
</feature>
<feature type="non-terminal residue" evidence="2">
    <location>
        <position position="184"/>
    </location>
</feature>
<feature type="compositionally biased region" description="Basic residues" evidence="1">
    <location>
        <begin position="1"/>
        <end position="16"/>
    </location>
</feature>
<feature type="compositionally biased region" description="Low complexity" evidence="1">
    <location>
        <begin position="85"/>
        <end position="107"/>
    </location>
</feature>
<evidence type="ECO:0000313" key="2">
    <source>
        <dbReference type="EMBL" id="CAA9469746.1"/>
    </source>
</evidence>
<dbReference type="AlphaFoldDB" id="A0A6J4RDI5"/>
<accession>A0A6J4RDI5</accession>
<dbReference type="EMBL" id="CADCVL010000114">
    <property type="protein sequence ID" value="CAA9469746.1"/>
    <property type="molecule type" value="Genomic_DNA"/>
</dbReference>
<sequence>APQRLLGRHRRLRGPRRTALLRPRRQRQRHLARRGPQPGRPARDRGARAAAAGPGRRQPLGLAGRLRRQGRARQLLGLLVRPLQGGAAAAPAHSRAHPGPGRPGPRCRFPRPDRQGARDGVALRPHLPEPARPRRGAGTQAGRRRLSRDRGPGPPGTCRRPGARARYPGMARPRPAAAAGGEGM</sequence>
<proteinExistence type="predicted"/>
<feature type="region of interest" description="Disordered" evidence="1">
    <location>
        <begin position="85"/>
        <end position="184"/>
    </location>
</feature>
<evidence type="ECO:0000256" key="1">
    <source>
        <dbReference type="SAM" id="MobiDB-lite"/>
    </source>
</evidence>
<feature type="compositionally biased region" description="Basic residues" evidence="1">
    <location>
        <begin position="22"/>
        <end position="33"/>
    </location>
</feature>
<organism evidence="2">
    <name type="scientific">uncultured Solirubrobacteraceae bacterium</name>
    <dbReference type="NCBI Taxonomy" id="1162706"/>
    <lineage>
        <taxon>Bacteria</taxon>
        <taxon>Bacillati</taxon>
        <taxon>Actinomycetota</taxon>
        <taxon>Thermoleophilia</taxon>
        <taxon>Solirubrobacterales</taxon>
        <taxon>Solirubrobacteraceae</taxon>
        <taxon>environmental samples</taxon>
    </lineage>
</organism>
<feature type="compositionally biased region" description="Low complexity" evidence="1">
    <location>
        <begin position="48"/>
        <end position="62"/>
    </location>
</feature>
<feature type="region of interest" description="Disordered" evidence="1">
    <location>
        <begin position="1"/>
        <end position="62"/>
    </location>
</feature>
<feature type="non-terminal residue" evidence="2">
    <location>
        <position position="1"/>
    </location>
</feature>
<protein>
    <submittedName>
        <fullName evidence="2">Uncharacterized protein</fullName>
    </submittedName>
</protein>
<reference evidence="2" key="1">
    <citation type="submission" date="2020-02" db="EMBL/GenBank/DDBJ databases">
        <authorList>
            <person name="Meier V. D."/>
        </authorList>
    </citation>
    <scope>NUCLEOTIDE SEQUENCE</scope>
    <source>
        <strain evidence="2">AVDCRST_MAG65</strain>
    </source>
</reference>
<gene>
    <name evidence="2" type="ORF">AVDCRST_MAG65-661</name>
</gene>
<name>A0A6J4RDI5_9ACTN</name>